<proteinExistence type="predicted"/>
<keyword evidence="1" id="KW-1133">Transmembrane helix</keyword>
<dbReference type="RefSeq" id="WP_132111975.1">
    <property type="nucleotide sequence ID" value="NZ_SMFO01000010.1"/>
</dbReference>
<comment type="caution">
    <text evidence="2">The sequence shown here is derived from an EMBL/GenBank/DDBJ whole genome shotgun (WGS) entry which is preliminary data.</text>
</comment>
<feature type="transmembrane region" description="Helical" evidence="1">
    <location>
        <begin position="39"/>
        <end position="58"/>
    </location>
</feature>
<gene>
    <name evidence="2" type="ORF">E0F98_12505</name>
</gene>
<protein>
    <submittedName>
        <fullName evidence="2">Uncharacterized protein</fullName>
    </submittedName>
</protein>
<evidence type="ECO:0000256" key="1">
    <source>
        <dbReference type="SAM" id="Phobius"/>
    </source>
</evidence>
<evidence type="ECO:0000313" key="2">
    <source>
        <dbReference type="EMBL" id="TDE02627.1"/>
    </source>
</evidence>
<keyword evidence="3" id="KW-1185">Reference proteome</keyword>
<dbReference type="AlphaFoldDB" id="A0A4R5CSS4"/>
<organism evidence="2 3">
    <name type="scientific">Flavobacterium hiemivividum</name>
    <dbReference type="NCBI Taxonomy" id="2541734"/>
    <lineage>
        <taxon>Bacteria</taxon>
        <taxon>Pseudomonadati</taxon>
        <taxon>Bacteroidota</taxon>
        <taxon>Flavobacteriia</taxon>
        <taxon>Flavobacteriales</taxon>
        <taxon>Flavobacteriaceae</taxon>
        <taxon>Flavobacterium</taxon>
    </lineage>
</organism>
<sequence length="69" mass="8330">MKISKTVYLILALIFLFSFIQSLFDARITPKIFFWEVNIWVYRLFRLAVAVLFMKSYLDMKKEEKKTAD</sequence>
<evidence type="ECO:0000313" key="3">
    <source>
        <dbReference type="Proteomes" id="UP000294597"/>
    </source>
</evidence>
<accession>A0A4R5CSS4</accession>
<dbReference type="Proteomes" id="UP000294597">
    <property type="component" value="Unassembled WGS sequence"/>
</dbReference>
<keyword evidence="1" id="KW-0472">Membrane</keyword>
<dbReference type="EMBL" id="SMFO01000010">
    <property type="protein sequence ID" value="TDE02627.1"/>
    <property type="molecule type" value="Genomic_DNA"/>
</dbReference>
<keyword evidence="1" id="KW-0812">Transmembrane</keyword>
<feature type="transmembrane region" description="Helical" evidence="1">
    <location>
        <begin position="7"/>
        <end position="24"/>
    </location>
</feature>
<name>A0A4R5CSS4_9FLAO</name>
<reference evidence="2 3" key="1">
    <citation type="submission" date="2019-03" db="EMBL/GenBank/DDBJ databases">
        <title>Flavobacterium TSA-D2 sp. nov., isolated from arctic soil.</title>
        <authorList>
            <person name="Chaudhary D.K."/>
        </authorList>
    </citation>
    <scope>NUCLEOTIDE SEQUENCE [LARGE SCALE GENOMIC DNA]</scope>
    <source>
        <strain evidence="2 3">TSA-D2</strain>
    </source>
</reference>